<dbReference type="Proteomes" id="UP001151532">
    <property type="component" value="Chromosome 10"/>
</dbReference>
<accession>A0A9Q0Z3D3</accession>
<evidence type="ECO:0000313" key="2">
    <source>
        <dbReference type="Proteomes" id="UP001151532"/>
    </source>
</evidence>
<sequence length="103" mass="11521">MRLGLLSDRSPLDANSDASLQKTVSNIVSRSDVLQGNLGGICLWLCNCCIFKLGRTNGFSCTEQSSWWAIVATQIKDSFEIRFSKQSLQQVKDDFIEPNALYK</sequence>
<comment type="caution">
    <text evidence="1">The sequence shown here is derived from an EMBL/GenBank/DDBJ whole genome shotgun (WGS) entry which is preliminary data.</text>
</comment>
<keyword evidence="2" id="KW-1185">Reference proteome</keyword>
<dbReference type="AlphaFoldDB" id="A0A9Q0Z3D3"/>
<reference evidence="1" key="2">
    <citation type="journal article" date="2023" name="Int. J. Mol. Sci.">
        <title>De Novo Assembly and Annotation of 11 Diverse Shrub Willow (Salix) Genomes Reveals Novel Gene Organization in Sex-Linked Regions.</title>
        <authorList>
            <person name="Hyden B."/>
            <person name="Feng K."/>
            <person name="Yates T.B."/>
            <person name="Jawdy S."/>
            <person name="Cereghino C."/>
            <person name="Smart L.B."/>
            <person name="Muchero W."/>
        </authorList>
    </citation>
    <scope>NUCLEOTIDE SEQUENCE</scope>
    <source>
        <tissue evidence="1">Shoot tip</tissue>
    </source>
</reference>
<dbReference type="EMBL" id="JAPFFK010000014">
    <property type="protein sequence ID" value="KAJ6719698.1"/>
    <property type="molecule type" value="Genomic_DNA"/>
</dbReference>
<reference evidence="1" key="1">
    <citation type="submission" date="2022-11" db="EMBL/GenBank/DDBJ databases">
        <authorList>
            <person name="Hyden B.L."/>
            <person name="Feng K."/>
            <person name="Yates T."/>
            <person name="Jawdy S."/>
            <person name="Smart L.B."/>
            <person name="Muchero W."/>
        </authorList>
    </citation>
    <scope>NUCLEOTIDE SEQUENCE</scope>
    <source>
        <tissue evidence="1">Shoot tip</tissue>
    </source>
</reference>
<name>A0A9Q0Z3D3_SALPP</name>
<gene>
    <name evidence="1" type="ORF">OIU79_007357</name>
</gene>
<organism evidence="1 2">
    <name type="scientific">Salix purpurea</name>
    <name type="common">Purple osier willow</name>
    <dbReference type="NCBI Taxonomy" id="77065"/>
    <lineage>
        <taxon>Eukaryota</taxon>
        <taxon>Viridiplantae</taxon>
        <taxon>Streptophyta</taxon>
        <taxon>Embryophyta</taxon>
        <taxon>Tracheophyta</taxon>
        <taxon>Spermatophyta</taxon>
        <taxon>Magnoliopsida</taxon>
        <taxon>eudicotyledons</taxon>
        <taxon>Gunneridae</taxon>
        <taxon>Pentapetalae</taxon>
        <taxon>rosids</taxon>
        <taxon>fabids</taxon>
        <taxon>Malpighiales</taxon>
        <taxon>Salicaceae</taxon>
        <taxon>Saliceae</taxon>
        <taxon>Salix</taxon>
    </lineage>
</organism>
<proteinExistence type="predicted"/>
<evidence type="ECO:0000313" key="1">
    <source>
        <dbReference type="EMBL" id="KAJ6719698.1"/>
    </source>
</evidence>
<protein>
    <submittedName>
        <fullName evidence="1">Uncharacterized protein</fullName>
    </submittedName>
</protein>